<gene>
    <name evidence="3" type="ORF">ACH5RR_021599</name>
</gene>
<dbReference type="AlphaFoldDB" id="A0ABD2ZL00"/>
<evidence type="ECO:0000259" key="2">
    <source>
        <dbReference type="Pfam" id="PF20435"/>
    </source>
</evidence>
<feature type="compositionally biased region" description="Polar residues" evidence="1">
    <location>
        <begin position="335"/>
        <end position="348"/>
    </location>
</feature>
<dbReference type="PANTHER" id="PTHR36027">
    <property type="entry name" value="MEIOSIS-SPECIFIC PROTEIN ASY3"/>
    <property type="match status" value="1"/>
</dbReference>
<feature type="region of interest" description="Disordered" evidence="1">
    <location>
        <begin position="514"/>
        <end position="544"/>
    </location>
</feature>
<feature type="domain" description="Meiosis-specific protein ASY3-like coiled-coil" evidence="2">
    <location>
        <begin position="573"/>
        <end position="753"/>
    </location>
</feature>
<dbReference type="Proteomes" id="UP001630127">
    <property type="component" value="Unassembled WGS sequence"/>
</dbReference>
<reference evidence="3 4" key="1">
    <citation type="submission" date="2024-11" db="EMBL/GenBank/DDBJ databases">
        <title>A near-complete genome assembly of Cinchona calisaya.</title>
        <authorList>
            <person name="Lian D.C."/>
            <person name="Zhao X.W."/>
            <person name="Wei L."/>
        </authorList>
    </citation>
    <scope>NUCLEOTIDE SEQUENCE [LARGE SCALE GENOMIC DNA]</scope>
    <source>
        <tissue evidence="3">Nenye</tissue>
    </source>
</reference>
<feature type="compositionally biased region" description="Basic residues" evidence="1">
    <location>
        <begin position="259"/>
        <end position="269"/>
    </location>
</feature>
<protein>
    <recommendedName>
        <fullName evidence="2">Meiosis-specific protein ASY3-like coiled-coil domain-containing protein</fullName>
    </recommendedName>
</protein>
<keyword evidence="4" id="KW-1185">Reference proteome</keyword>
<comment type="caution">
    <text evidence="3">The sequence shown here is derived from an EMBL/GenBank/DDBJ whole genome shotgun (WGS) entry which is preliminary data.</text>
</comment>
<feature type="domain" description="Meiosis-specific protein ASY3-like coiled-coil" evidence="2">
    <location>
        <begin position="16"/>
        <end position="453"/>
    </location>
</feature>
<sequence length="758" mass="84716">MMDMDGQPNFSDDRVSDCQSFRSIPHPCGQPRKISIGILMDSFAMSGSKNVDVKESVVPTDENTTLSKANCDEDGKRLEGVVDIANKGKQTGVLEQKTSPWLSTRSIHQKLPISTQVHGTEPTKISLAAGTVTEIHNTIHVVKVPPYRKMFDGDTTAEGVEKPSFATTQKVVPEKEVVEDKATKEETKGSETLRMKLWEILGTISSPNEQKPNDEDLEMGAKDMKSFQHNDGDGNPVLKPGNNSDTIESDSECHDRPIRRPRTHSLTRKRASDKLKVTKVKNAQSTCYEKENQEKNTSSFREGFSARLHYAVSEGSLTFMRKKSEKWSPGIKTRTMCSLEQENPGQDQQVKDTDERKPSLEKSLSHGYGLGDNNEFCQRRKSGFIEPKSVAVEIDSHPVHLKKVSEHLRNVIDSPKLQKGVDWQDDVDHVFLKHRSEQNFDIPSPTFGGNTSNRRSTPSFPPSKIETHSAKSTPGYPLEANLWEADDESPAKMTSNTERIQSFKSFLASKLTCDKSDSQSSSSDDAGGLEGSHPMKPMPTVEEPGNRLFKLSSDDSESEILKEGSHVKGNEEKSNLHQHIELNQGDELASAVSLFALALERVKSKMKSVVRKRSAEILMSVAEGIHMQLQIAESEIQADIGKLTSLNKTKRKRLEMRIQELQGEFSIIHAKFKEEVHRYLQDCTNTVDDLDAHQMELRGTQEKQSASHRKLISQAEEAIETQLSDAVKRITEVHNLAREKMLQLKNVVADCFSEGNLS</sequence>
<dbReference type="InterPro" id="IPR046845">
    <property type="entry name" value="ASY3-like_CC"/>
</dbReference>
<feature type="region of interest" description="Disordered" evidence="1">
    <location>
        <begin position="439"/>
        <end position="477"/>
    </location>
</feature>
<feature type="compositionally biased region" description="Polar residues" evidence="1">
    <location>
        <begin position="447"/>
        <end position="458"/>
    </location>
</feature>
<feature type="region of interest" description="Disordered" evidence="1">
    <location>
        <begin position="1"/>
        <end position="26"/>
    </location>
</feature>
<evidence type="ECO:0000313" key="4">
    <source>
        <dbReference type="Proteomes" id="UP001630127"/>
    </source>
</evidence>
<feature type="compositionally biased region" description="Basic and acidic residues" evidence="1">
    <location>
        <begin position="349"/>
        <end position="364"/>
    </location>
</feature>
<accession>A0ABD2ZL00</accession>
<organism evidence="3 4">
    <name type="scientific">Cinchona calisaya</name>
    <dbReference type="NCBI Taxonomy" id="153742"/>
    <lineage>
        <taxon>Eukaryota</taxon>
        <taxon>Viridiplantae</taxon>
        <taxon>Streptophyta</taxon>
        <taxon>Embryophyta</taxon>
        <taxon>Tracheophyta</taxon>
        <taxon>Spermatophyta</taxon>
        <taxon>Magnoliopsida</taxon>
        <taxon>eudicotyledons</taxon>
        <taxon>Gunneridae</taxon>
        <taxon>Pentapetalae</taxon>
        <taxon>asterids</taxon>
        <taxon>lamiids</taxon>
        <taxon>Gentianales</taxon>
        <taxon>Rubiaceae</taxon>
        <taxon>Cinchonoideae</taxon>
        <taxon>Cinchoneae</taxon>
        <taxon>Cinchona</taxon>
    </lineage>
</organism>
<evidence type="ECO:0000313" key="3">
    <source>
        <dbReference type="EMBL" id="KAL3519010.1"/>
    </source>
</evidence>
<dbReference type="Pfam" id="PF20435">
    <property type="entry name" value="ASY3-like"/>
    <property type="match status" value="2"/>
</dbReference>
<feature type="region of interest" description="Disordered" evidence="1">
    <location>
        <begin position="225"/>
        <end position="275"/>
    </location>
</feature>
<evidence type="ECO:0000256" key="1">
    <source>
        <dbReference type="SAM" id="MobiDB-lite"/>
    </source>
</evidence>
<feature type="region of interest" description="Disordered" evidence="1">
    <location>
        <begin position="335"/>
        <end position="373"/>
    </location>
</feature>
<dbReference type="EMBL" id="JBJUIK010000009">
    <property type="protein sequence ID" value="KAL3519010.1"/>
    <property type="molecule type" value="Genomic_DNA"/>
</dbReference>
<proteinExistence type="predicted"/>
<dbReference type="InterPro" id="IPR037731">
    <property type="entry name" value="ASY3-like"/>
</dbReference>
<name>A0ABD2ZL00_9GENT</name>
<dbReference type="PANTHER" id="PTHR36027:SF1">
    <property type="entry name" value="MEIOSIS-SPECIFIC PROTEIN ASY3"/>
    <property type="match status" value="1"/>
</dbReference>